<dbReference type="SUPFAM" id="SSF53335">
    <property type="entry name" value="S-adenosyl-L-methionine-dependent methyltransferases"/>
    <property type="match status" value="1"/>
</dbReference>
<dbReference type="EMBL" id="AJWZ01009468">
    <property type="protein sequence ID" value="EKC51235.1"/>
    <property type="molecule type" value="Genomic_DNA"/>
</dbReference>
<keyword evidence="1" id="KW-0808">Transferase</keyword>
<organism evidence="1">
    <name type="scientific">human gut metagenome</name>
    <dbReference type="NCBI Taxonomy" id="408170"/>
    <lineage>
        <taxon>unclassified sequences</taxon>
        <taxon>metagenomes</taxon>
        <taxon>organismal metagenomes</taxon>
    </lineage>
</organism>
<feature type="non-terminal residue" evidence="1">
    <location>
        <position position="82"/>
    </location>
</feature>
<reference evidence="1" key="1">
    <citation type="journal article" date="2013" name="Environ. Microbiol.">
        <title>Microbiota from the distal guts of lean and obese adolescents exhibit partial functional redundancy besides clear differences in community structure.</title>
        <authorList>
            <person name="Ferrer M."/>
            <person name="Ruiz A."/>
            <person name="Lanza F."/>
            <person name="Haange S.B."/>
            <person name="Oberbach A."/>
            <person name="Till H."/>
            <person name="Bargiela R."/>
            <person name="Campoy C."/>
            <person name="Segura M.T."/>
            <person name="Richter M."/>
            <person name="von Bergen M."/>
            <person name="Seifert J."/>
            <person name="Suarez A."/>
        </authorList>
    </citation>
    <scope>NUCLEOTIDE SEQUENCE</scope>
</reference>
<evidence type="ECO:0000313" key="1">
    <source>
        <dbReference type="EMBL" id="EKC51235.1"/>
    </source>
</evidence>
<dbReference type="InterPro" id="IPR029063">
    <property type="entry name" value="SAM-dependent_MTases_sf"/>
</dbReference>
<protein>
    <submittedName>
        <fullName evidence="1">Site-specific DNA-methyltransferase</fullName>
    </submittedName>
</protein>
<dbReference type="AlphaFoldDB" id="K1SBY8"/>
<sequence>MSEKKEFISTRKGITYLDLFAGAGGFSEGFMQAYTDDKYYNFRLASDINENCELTHRVRYNKMLGLDTKFMCQDIMEDSFFT</sequence>
<accession>K1SBY8</accession>
<dbReference type="Gene3D" id="3.40.50.150">
    <property type="entry name" value="Vaccinia Virus protein VP39"/>
    <property type="match status" value="1"/>
</dbReference>
<proteinExistence type="predicted"/>
<gene>
    <name evidence="1" type="ORF">OBE_13708</name>
</gene>
<comment type="caution">
    <text evidence="1">The sequence shown here is derived from an EMBL/GenBank/DDBJ whole genome shotgun (WGS) entry which is preliminary data.</text>
</comment>
<keyword evidence="1" id="KW-0489">Methyltransferase</keyword>
<name>K1SBY8_9ZZZZ</name>
<dbReference type="GO" id="GO:0032259">
    <property type="term" value="P:methylation"/>
    <property type="evidence" value="ECO:0007669"/>
    <property type="project" value="UniProtKB-KW"/>
</dbReference>
<dbReference type="GO" id="GO:0008168">
    <property type="term" value="F:methyltransferase activity"/>
    <property type="evidence" value="ECO:0007669"/>
    <property type="project" value="UniProtKB-KW"/>
</dbReference>